<evidence type="ECO:0000256" key="6">
    <source>
        <dbReference type="SAM" id="Phobius"/>
    </source>
</evidence>
<keyword evidence="2 6" id="KW-0812">Transmembrane</keyword>
<feature type="transmembrane region" description="Helical" evidence="6">
    <location>
        <begin position="132"/>
        <end position="151"/>
    </location>
</feature>
<feature type="region of interest" description="Disordered" evidence="5">
    <location>
        <begin position="212"/>
        <end position="262"/>
    </location>
</feature>
<dbReference type="InterPro" id="IPR035952">
    <property type="entry name" value="Rhomboid-like_sf"/>
</dbReference>
<evidence type="ECO:0000256" key="4">
    <source>
        <dbReference type="ARBA" id="ARBA00023136"/>
    </source>
</evidence>
<evidence type="ECO:0000313" key="9">
    <source>
        <dbReference type="Proteomes" id="UP000294599"/>
    </source>
</evidence>
<dbReference type="RefSeq" id="WP_243695126.1">
    <property type="nucleotide sequence ID" value="NZ_JBHLWF010000032.1"/>
</dbReference>
<feature type="transmembrane region" description="Helical" evidence="6">
    <location>
        <begin position="106"/>
        <end position="126"/>
    </location>
</feature>
<feature type="compositionally biased region" description="Acidic residues" evidence="5">
    <location>
        <begin position="217"/>
        <end position="237"/>
    </location>
</feature>
<sequence length="262" mass="29073">MDILRSGPVDPNAHLWNRRRAAEDRYRVGQAIGQVGVALAVLWWIHLFREVADVSWRFMAIDPGNPAGLLGILTAPLLHGSWGHLISNTVPLWILGAMARYAYPRALLWALPIIWIASGLGTWLFGRPSLHLGASGVAHGLMFFLFVVGLLRRDRLAIVVALITFFLYGSMIWTVFPREDGVSWEAHLFGAIGGLVAALLLRKRDPITPRAPYSWEVEPESDDEWEDTVGADNDVIDGEARPLPRASSASVPLDSPARWHLH</sequence>
<dbReference type="Pfam" id="PF01694">
    <property type="entry name" value="Rhomboid"/>
    <property type="match status" value="1"/>
</dbReference>
<feature type="transmembrane region" description="Helical" evidence="6">
    <location>
        <begin position="156"/>
        <end position="176"/>
    </location>
</feature>
<feature type="transmembrane region" description="Helical" evidence="6">
    <location>
        <begin position="28"/>
        <end position="47"/>
    </location>
</feature>
<dbReference type="InterPro" id="IPR022764">
    <property type="entry name" value="Peptidase_S54_rhomboid_dom"/>
</dbReference>
<feature type="domain" description="Peptidase S54 rhomboid" evidence="7">
    <location>
        <begin position="70"/>
        <end position="203"/>
    </location>
</feature>
<gene>
    <name evidence="8" type="ORF">EDC25_12715</name>
</gene>
<evidence type="ECO:0000256" key="2">
    <source>
        <dbReference type="ARBA" id="ARBA00022692"/>
    </source>
</evidence>
<feature type="transmembrane region" description="Helical" evidence="6">
    <location>
        <begin position="182"/>
        <end position="201"/>
    </location>
</feature>
<organism evidence="8 9">
    <name type="scientific">Pseudofulvimonas gallinarii</name>
    <dbReference type="NCBI Taxonomy" id="634155"/>
    <lineage>
        <taxon>Bacteria</taxon>
        <taxon>Pseudomonadati</taxon>
        <taxon>Pseudomonadota</taxon>
        <taxon>Gammaproteobacteria</taxon>
        <taxon>Lysobacterales</taxon>
        <taxon>Rhodanobacteraceae</taxon>
        <taxon>Pseudofulvimonas</taxon>
    </lineage>
</organism>
<evidence type="ECO:0000256" key="5">
    <source>
        <dbReference type="SAM" id="MobiDB-lite"/>
    </source>
</evidence>
<dbReference type="Proteomes" id="UP000294599">
    <property type="component" value="Unassembled WGS sequence"/>
</dbReference>
<evidence type="ECO:0000313" key="8">
    <source>
        <dbReference type="EMBL" id="TCS93519.1"/>
    </source>
</evidence>
<feature type="transmembrane region" description="Helical" evidence="6">
    <location>
        <begin position="67"/>
        <end position="94"/>
    </location>
</feature>
<dbReference type="Gene3D" id="1.20.1540.10">
    <property type="entry name" value="Rhomboid-like"/>
    <property type="match status" value="1"/>
</dbReference>
<comment type="subcellular location">
    <subcellularLocation>
        <location evidence="1">Membrane</location>
        <topology evidence="1">Multi-pass membrane protein</topology>
    </subcellularLocation>
</comment>
<evidence type="ECO:0000256" key="1">
    <source>
        <dbReference type="ARBA" id="ARBA00004141"/>
    </source>
</evidence>
<evidence type="ECO:0000259" key="7">
    <source>
        <dbReference type="Pfam" id="PF01694"/>
    </source>
</evidence>
<dbReference type="GO" id="GO:0016020">
    <property type="term" value="C:membrane"/>
    <property type="evidence" value="ECO:0007669"/>
    <property type="project" value="UniProtKB-SubCell"/>
</dbReference>
<dbReference type="SUPFAM" id="SSF144091">
    <property type="entry name" value="Rhomboid-like"/>
    <property type="match status" value="1"/>
</dbReference>
<dbReference type="AlphaFoldDB" id="A0A4S3KYS4"/>
<keyword evidence="4 6" id="KW-0472">Membrane</keyword>
<dbReference type="InterPro" id="IPR050925">
    <property type="entry name" value="Rhomboid_protease_S54"/>
</dbReference>
<proteinExistence type="predicted"/>
<dbReference type="GO" id="GO:0004252">
    <property type="term" value="F:serine-type endopeptidase activity"/>
    <property type="evidence" value="ECO:0007669"/>
    <property type="project" value="InterPro"/>
</dbReference>
<dbReference type="PANTHER" id="PTHR43731:SF9">
    <property type="entry name" value="SLR1461 PROTEIN"/>
    <property type="match status" value="1"/>
</dbReference>
<protein>
    <submittedName>
        <fullName evidence="8">Rhomboid family protein</fullName>
    </submittedName>
</protein>
<keyword evidence="3 6" id="KW-1133">Transmembrane helix</keyword>
<accession>A0A4S3KYS4</accession>
<dbReference type="EMBL" id="SMAF01000027">
    <property type="protein sequence ID" value="TCS93519.1"/>
    <property type="molecule type" value="Genomic_DNA"/>
</dbReference>
<name>A0A4S3KYS4_9GAMM</name>
<comment type="caution">
    <text evidence="8">The sequence shown here is derived from an EMBL/GenBank/DDBJ whole genome shotgun (WGS) entry which is preliminary data.</text>
</comment>
<keyword evidence="9" id="KW-1185">Reference proteome</keyword>
<reference evidence="8 9" key="1">
    <citation type="submission" date="2019-03" db="EMBL/GenBank/DDBJ databases">
        <title>Genomic Encyclopedia of Type Strains, Phase IV (KMG-IV): sequencing the most valuable type-strain genomes for metagenomic binning, comparative biology and taxonomic classification.</title>
        <authorList>
            <person name="Goeker M."/>
        </authorList>
    </citation>
    <scope>NUCLEOTIDE SEQUENCE [LARGE SCALE GENOMIC DNA]</scope>
    <source>
        <strain evidence="8 9">DSM 21944</strain>
    </source>
</reference>
<evidence type="ECO:0000256" key="3">
    <source>
        <dbReference type="ARBA" id="ARBA00022989"/>
    </source>
</evidence>
<dbReference type="PANTHER" id="PTHR43731">
    <property type="entry name" value="RHOMBOID PROTEASE"/>
    <property type="match status" value="1"/>
</dbReference>